<evidence type="ECO:0000313" key="3">
    <source>
        <dbReference type="EnsemblProtists" id="EOD40827"/>
    </source>
</evidence>
<feature type="transmembrane region" description="Helical" evidence="1">
    <location>
        <begin position="255"/>
        <end position="271"/>
    </location>
</feature>
<keyword evidence="1" id="KW-1133">Transmembrane helix</keyword>
<dbReference type="InterPro" id="IPR019595">
    <property type="entry name" value="DUF2470"/>
</dbReference>
<protein>
    <recommendedName>
        <fullName evidence="2">DUF2470 domain-containing protein</fullName>
    </recommendedName>
</protein>
<dbReference type="EnsemblProtists" id="EOD40827">
    <property type="protein sequence ID" value="EOD40827"/>
    <property type="gene ID" value="EMIHUDRAFT_439475"/>
</dbReference>
<evidence type="ECO:0000313" key="4">
    <source>
        <dbReference type="Proteomes" id="UP000013827"/>
    </source>
</evidence>
<keyword evidence="4" id="KW-1185">Reference proteome</keyword>
<dbReference type="SUPFAM" id="SSF50475">
    <property type="entry name" value="FMN-binding split barrel"/>
    <property type="match status" value="1"/>
</dbReference>
<dbReference type="Proteomes" id="UP000013827">
    <property type="component" value="Unassembled WGS sequence"/>
</dbReference>
<dbReference type="HOGENOM" id="CLU_1009829_0_0_1"/>
<dbReference type="KEGG" id="ehx:EMIHUDRAFT_439475"/>
<dbReference type="GeneID" id="17286097"/>
<reference evidence="3" key="2">
    <citation type="submission" date="2024-10" db="UniProtKB">
        <authorList>
            <consortium name="EnsemblProtists"/>
        </authorList>
    </citation>
    <scope>IDENTIFICATION</scope>
</reference>
<dbReference type="Gene3D" id="3.20.180.10">
    <property type="entry name" value="PNP-oxidase-like"/>
    <property type="match status" value="1"/>
</dbReference>
<dbReference type="RefSeq" id="XP_005793256.1">
    <property type="nucleotide sequence ID" value="XM_005793199.1"/>
</dbReference>
<proteinExistence type="predicted"/>
<evidence type="ECO:0000259" key="2">
    <source>
        <dbReference type="Pfam" id="PF10615"/>
    </source>
</evidence>
<accession>A0A0D3KYJ2</accession>
<dbReference type="Pfam" id="PF10615">
    <property type="entry name" value="DUF2470"/>
    <property type="match status" value="1"/>
</dbReference>
<reference evidence="4" key="1">
    <citation type="journal article" date="2013" name="Nature">
        <title>Pan genome of the phytoplankton Emiliania underpins its global distribution.</title>
        <authorList>
            <person name="Read B.A."/>
            <person name="Kegel J."/>
            <person name="Klute M.J."/>
            <person name="Kuo A."/>
            <person name="Lefebvre S.C."/>
            <person name="Maumus F."/>
            <person name="Mayer C."/>
            <person name="Miller J."/>
            <person name="Monier A."/>
            <person name="Salamov A."/>
            <person name="Young J."/>
            <person name="Aguilar M."/>
            <person name="Claverie J.M."/>
            <person name="Frickenhaus S."/>
            <person name="Gonzalez K."/>
            <person name="Herman E.K."/>
            <person name="Lin Y.C."/>
            <person name="Napier J."/>
            <person name="Ogata H."/>
            <person name="Sarno A.F."/>
            <person name="Shmutz J."/>
            <person name="Schroeder D."/>
            <person name="de Vargas C."/>
            <person name="Verret F."/>
            <person name="von Dassow P."/>
            <person name="Valentin K."/>
            <person name="Van de Peer Y."/>
            <person name="Wheeler G."/>
            <person name="Dacks J.B."/>
            <person name="Delwiche C.F."/>
            <person name="Dyhrman S.T."/>
            <person name="Glockner G."/>
            <person name="John U."/>
            <person name="Richards T."/>
            <person name="Worden A.Z."/>
            <person name="Zhang X."/>
            <person name="Grigoriev I.V."/>
            <person name="Allen A.E."/>
            <person name="Bidle K."/>
            <person name="Borodovsky M."/>
            <person name="Bowler C."/>
            <person name="Brownlee C."/>
            <person name="Cock J.M."/>
            <person name="Elias M."/>
            <person name="Gladyshev V.N."/>
            <person name="Groth M."/>
            <person name="Guda C."/>
            <person name="Hadaegh A."/>
            <person name="Iglesias-Rodriguez M.D."/>
            <person name="Jenkins J."/>
            <person name="Jones B.M."/>
            <person name="Lawson T."/>
            <person name="Leese F."/>
            <person name="Lindquist E."/>
            <person name="Lobanov A."/>
            <person name="Lomsadze A."/>
            <person name="Malik S.B."/>
            <person name="Marsh M.E."/>
            <person name="Mackinder L."/>
            <person name="Mock T."/>
            <person name="Mueller-Roeber B."/>
            <person name="Pagarete A."/>
            <person name="Parker M."/>
            <person name="Probert I."/>
            <person name="Quesneville H."/>
            <person name="Raines C."/>
            <person name="Rensing S.A."/>
            <person name="Riano-Pachon D.M."/>
            <person name="Richier S."/>
            <person name="Rokitta S."/>
            <person name="Shiraiwa Y."/>
            <person name="Soanes D.M."/>
            <person name="van der Giezen M."/>
            <person name="Wahlund T.M."/>
            <person name="Williams B."/>
            <person name="Wilson W."/>
            <person name="Wolfe G."/>
            <person name="Wurch L.L."/>
        </authorList>
    </citation>
    <scope>NUCLEOTIDE SEQUENCE</scope>
</reference>
<dbReference type="InterPro" id="IPR037119">
    <property type="entry name" value="Haem_oxidase_HugZ-like_sf"/>
</dbReference>
<feature type="domain" description="DUF2470" evidence="2">
    <location>
        <begin position="137"/>
        <end position="213"/>
    </location>
</feature>
<evidence type="ECO:0000256" key="1">
    <source>
        <dbReference type="SAM" id="Phobius"/>
    </source>
</evidence>
<keyword evidence="1" id="KW-0812">Transmembrane</keyword>
<organism evidence="3 4">
    <name type="scientific">Emiliania huxleyi (strain CCMP1516)</name>
    <dbReference type="NCBI Taxonomy" id="280463"/>
    <lineage>
        <taxon>Eukaryota</taxon>
        <taxon>Haptista</taxon>
        <taxon>Haptophyta</taxon>
        <taxon>Prymnesiophyceae</taxon>
        <taxon>Isochrysidales</taxon>
        <taxon>Noelaerhabdaceae</taxon>
        <taxon>Emiliania</taxon>
    </lineage>
</organism>
<dbReference type="PaxDb" id="2903-EOD40827"/>
<keyword evidence="1" id="KW-0472">Membrane</keyword>
<sequence length="276" mass="28314">MELHLSGERKYLSLASIRAAPPRVISGDESAKLAGCAGAELGPLLPQLAEDETLIGVLVASDGLVSAPITAGELCRGVLLHTDAAGTLLSSLRAWFPPGVAVQPSPCGTHVGPLSLKGACCCVLLPKSVTDALAMSEARVVGHMNGDHADSCLAYARGLCGVAGATGAQMTGVSCAGFALEAAVEGEAKLRKLLVRFPVPLRHASQVRGFAVELHHAAFAALGLHYRLRHGYYRRGALMAIAGVAKAIAKRRVQLGAVGLAAAALVVAVAARRRVG</sequence>
<name>A0A0D3KYJ2_EMIH1</name>
<dbReference type="AlphaFoldDB" id="A0A0D3KYJ2"/>